<proteinExistence type="predicted"/>
<dbReference type="AlphaFoldDB" id="A0A4C1VG87"/>
<evidence type="ECO:0000313" key="3">
    <source>
        <dbReference type="Proteomes" id="UP000299102"/>
    </source>
</evidence>
<organism evidence="2 3">
    <name type="scientific">Eumeta variegata</name>
    <name type="common">Bagworm moth</name>
    <name type="synonym">Eumeta japonica</name>
    <dbReference type="NCBI Taxonomy" id="151549"/>
    <lineage>
        <taxon>Eukaryota</taxon>
        <taxon>Metazoa</taxon>
        <taxon>Ecdysozoa</taxon>
        <taxon>Arthropoda</taxon>
        <taxon>Hexapoda</taxon>
        <taxon>Insecta</taxon>
        <taxon>Pterygota</taxon>
        <taxon>Neoptera</taxon>
        <taxon>Endopterygota</taxon>
        <taxon>Lepidoptera</taxon>
        <taxon>Glossata</taxon>
        <taxon>Ditrysia</taxon>
        <taxon>Tineoidea</taxon>
        <taxon>Psychidae</taxon>
        <taxon>Oiketicinae</taxon>
        <taxon>Eumeta</taxon>
    </lineage>
</organism>
<dbReference type="EMBL" id="BGZK01000332">
    <property type="protein sequence ID" value="GBP37342.1"/>
    <property type="molecule type" value="Genomic_DNA"/>
</dbReference>
<feature type="region of interest" description="Disordered" evidence="1">
    <location>
        <begin position="177"/>
        <end position="211"/>
    </location>
</feature>
<keyword evidence="3" id="KW-1185">Reference proteome</keyword>
<name>A0A4C1VG87_EUMVA</name>
<reference evidence="2 3" key="1">
    <citation type="journal article" date="2019" name="Commun. Biol.">
        <title>The bagworm genome reveals a unique fibroin gene that provides high tensile strength.</title>
        <authorList>
            <person name="Kono N."/>
            <person name="Nakamura H."/>
            <person name="Ohtoshi R."/>
            <person name="Tomita M."/>
            <person name="Numata K."/>
            <person name="Arakawa K."/>
        </authorList>
    </citation>
    <scope>NUCLEOTIDE SEQUENCE [LARGE SCALE GENOMIC DNA]</scope>
</reference>
<comment type="caution">
    <text evidence="2">The sequence shown here is derived from an EMBL/GenBank/DDBJ whole genome shotgun (WGS) entry which is preliminary data.</text>
</comment>
<sequence length="211" mass="23625">MRLIRAERSKLIRRDTNYYCRNSLIQSKRGCCTYILVSPLSGLTNERGARGDRWGAARGAGGGRHPIKQQTFSPRSSYFLHSRANTNADRRSATAVWAAGVSRRSVCRGDTRLSSGIQTMIAGAEWFVKKNTVELRTSSFLKSVKNDLITRDLKVEPLENFIKMLVRRTFNRADAGPHASLHNLAPQCERPPGGHQLPRDLLPVPPNEDKV</sequence>
<gene>
    <name evidence="2" type="ORF">EVAR_22802_1</name>
</gene>
<protein>
    <submittedName>
        <fullName evidence="2">Uncharacterized protein</fullName>
    </submittedName>
</protein>
<dbReference type="Proteomes" id="UP000299102">
    <property type="component" value="Unassembled WGS sequence"/>
</dbReference>
<accession>A0A4C1VG87</accession>
<dbReference type="OrthoDB" id="412981at2759"/>
<evidence type="ECO:0000256" key="1">
    <source>
        <dbReference type="SAM" id="MobiDB-lite"/>
    </source>
</evidence>
<evidence type="ECO:0000313" key="2">
    <source>
        <dbReference type="EMBL" id="GBP37342.1"/>
    </source>
</evidence>